<dbReference type="EMBL" id="JAKVPY010000014">
    <property type="protein sequence ID" value="MCH4563996.1"/>
    <property type="molecule type" value="Genomic_DNA"/>
</dbReference>
<evidence type="ECO:0000313" key="2">
    <source>
        <dbReference type="EMBL" id="MCH4563996.1"/>
    </source>
</evidence>
<sequence length="126" mass="14170">MCHPNQFQVNEAWVAFKLNDRPIHTEQDGDFDFFALMDAASCFILSSASVSARSAGPSKLESRRLLKQGKAHKKRWPKTLFVPSEQPATFMAAEAERQGIAVVRISEDQLLPFIGEAKQGFRERFG</sequence>
<dbReference type="Proteomes" id="UP001202117">
    <property type="component" value="Unassembled WGS sequence"/>
</dbReference>
<organism evidence="2 3">
    <name type="scientific">Halomonas flagellata</name>
    <dbReference type="NCBI Taxonomy" id="2920385"/>
    <lineage>
        <taxon>Bacteria</taxon>
        <taxon>Pseudomonadati</taxon>
        <taxon>Pseudomonadota</taxon>
        <taxon>Gammaproteobacteria</taxon>
        <taxon>Oceanospirillales</taxon>
        <taxon>Halomonadaceae</taxon>
        <taxon>Halomonas</taxon>
    </lineage>
</organism>
<reference evidence="2 3" key="1">
    <citation type="submission" date="2022-02" db="EMBL/GenBank/DDBJ databases">
        <title>Halomonas fukangensis sp. nov., a halophilic bacterium isolated from a bulk soil of Kalidium foliatum at Fukang.</title>
        <authorList>
            <person name="Huang Y."/>
        </authorList>
    </citation>
    <scope>NUCLEOTIDE SEQUENCE [LARGE SCALE GENOMIC DNA]</scope>
    <source>
        <strain evidence="2 3">EGI 63088</strain>
    </source>
</reference>
<gene>
    <name evidence="2" type="ORF">MKP05_12755</name>
</gene>
<evidence type="ECO:0000256" key="1">
    <source>
        <dbReference type="SAM" id="MobiDB-lite"/>
    </source>
</evidence>
<feature type="region of interest" description="Disordered" evidence="1">
    <location>
        <begin position="50"/>
        <end position="72"/>
    </location>
</feature>
<proteinExistence type="predicted"/>
<keyword evidence="3" id="KW-1185">Reference proteome</keyword>
<accession>A0ABS9RVX8</accession>
<protein>
    <submittedName>
        <fullName evidence="2">Uncharacterized protein</fullName>
    </submittedName>
</protein>
<name>A0ABS9RVX8_9GAMM</name>
<evidence type="ECO:0000313" key="3">
    <source>
        <dbReference type="Proteomes" id="UP001202117"/>
    </source>
</evidence>
<dbReference type="RefSeq" id="WP_240568611.1">
    <property type="nucleotide sequence ID" value="NZ_JAKVPY010000014.1"/>
</dbReference>
<comment type="caution">
    <text evidence="2">The sequence shown here is derived from an EMBL/GenBank/DDBJ whole genome shotgun (WGS) entry which is preliminary data.</text>
</comment>